<organism evidence="1">
    <name type="scientific">marine sediment metagenome</name>
    <dbReference type="NCBI Taxonomy" id="412755"/>
    <lineage>
        <taxon>unclassified sequences</taxon>
        <taxon>metagenomes</taxon>
        <taxon>ecological metagenomes</taxon>
    </lineage>
</organism>
<evidence type="ECO:0000313" key="1">
    <source>
        <dbReference type="EMBL" id="KKN96081.1"/>
    </source>
</evidence>
<reference evidence="1" key="1">
    <citation type="journal article" date="2015" name="Nature">
        <title>Complex archaea that bridge the gap between prokaryotes and eukaryotes.</title>
        <authorList>
            <person name="Spang A."/>
            <person name="Saw J.H."/>
            <person name="Jorgensen S.L."/>
            <person name="Zaremba-Niedzwiedzka K."/>
            <person name="Martijn J."/>
            <person name="Lind A.E."/>
            <person name="van Eijk R."/>
            <person name="Schleper C."/>
            <person name="Guy L."/>
            <person name="Ettema T.J."/>
        </authorList>
    </citation>
    <scope>NUCLEOTIDE SEQUENCE</scope>
</reference>
<proteinExistence type="predicted"/>
<gene>
    <name evidence="1" type="ORF">LCGC14_0170100</name>
</gene>
<sequence>MRIHQALLGAAMITAAGCSVTDNYDRTQNPFLEPSVRIEMPEKEVTSKPTLPSPSKYSTIPIPGTATIRPAPAPPALVSSEVPSLTNTFDQMIAEANRLGAAGDVQGKAQLLEQAGYTGSGKAFYLLARMQQDGSLPKSDDQMLKFLALAHEAGEVEATRVLGLLYLRGLSVPKDIAYGRGLLDQAAATSSRAALEYGQLLSGQSMPDLKDINASIPYLRFAYQSGERGAFDALLYALEIAGASEQALILRAQGESDVQLPSTIEERDSGSVTTNALTADDVFNHGQAVLIRRVPDPEPEFTGYCWIAAADALGHPGASKELDFIQGVRAISDRRSPGRLDACIQKIAAQYSRH</sequence>
<dbReference type="Gene3D" id="1.25.40.10">
    <property type="entry name" value="Tetratricopeptide repeat domain"/>
    <property type="match status" value="1"/>
</dbReference>
<dbReference type="AlphaFoldDB" id="A0A0F9XAL4"/>
<protein>
    <recommendedName>
        <fullName evidence="2">Sel1 repeat family protein</fullName>
    </recommendedName>
</protein>
<dbReference type="InterPro" id="IPR011990">
    <property type="entry name" value="TPR-like_helical_dom_sf"/>
</dbReference>
<dbReference type="SUPFAM" id="SSF81901">
    <property type="entry name" value="HCP-like"/>
    <property type="match status" value="1"/>
</dbReference>
<name>A0A0F9XAL4_9ZZZZ</name>
<dbReference type="EMBL" id="LAZR01000066">
    <property type="protein sequence ID" value="KKN96081.1"/>
    <property type="molecule type" value="Genomic_DNA"/>
</dbReference>
<dbReference type="PROSITE" id="PS51257">
    <property type="entry name" value="PROKAR_LIPOPROTEIN"/>
    <property type="match status" value="1"/>
</dbReference>
<comment type="caution">
    <text evidence="1">The sequence shown here is derived from an EMBL/GenBank/DDBJ whole genome shotgun (WGS) entry which is preliminary data.</text>
</comment>
<evidence type="ECO:0008006" key="2">
    <source>
        <dbReference type="Google" id="ProtNLM"/>
    </source>
</evidence>
<accession>A0A0F9XAL4</accession>